<proteinExistence type="predicted"/>
<sequence>MNQPKDSDKTLDERTVLKELLIQAQQEASHQRRPTLELTDEQSRQLALQIKKILRKHLN</sequence>
<protein>
    <submittedName>
        <fullName evidence="1">Uncharacterized protein</fullName>
    </submittedName>
</protein>
<dbReference type="AlphaFoldDB" id="A0A4P7P1G1"/>
<gene>
    <name evidence="1" type="ORF">GHNINEIG_01871</name>
</gene>
<organism evidence="1 2">
    <name type="scientific">Hydrogenovibrio crunogenus</name>
    <dbReference type="NCBI Taxonomy" id="39765"/>
    <lineage>
        <taxon>Bacteria</taxon>
        <taxon>Pseudomonadati</taxon>
        <taxon>Pseudomonadota</taxon>
        <taxon>Gammaproteobacteria</taxon>
        <taxon>Thiotrichales</taxon>
        <taxon>Piscirickettsiaceae</taxon>
        <taxon>Hydrogenovibrio</taxon>
    </lineage>
</organism>
<reference evidence="1 2" key="1">
    <citation type="submission" date="2018-08" db="EMBL/GenBank/DDBJ databases">
        <title>Horizontal acquisition of hydrogen conversion ability and other habitat adaptations in Hydrogenovibrio crunogenus strains.</title>
        <authorList>
            <person name="Gonnella G."/>
            <person name="Adam N."/>
            <person name="Perner M."/>
        </authorList>
    </citation>
    <scope>NUCLEOTIDE SEQUENCE [LARGE SCALE GENOMIC DNA]</scope>
    <source>
        <strain evidence="1 2">SP-41</strain>
    </source>
</reference>
<accession>A0A4P7P1G1</accession>
<dbReference type="OrthoDB" id="9864926at2"/>
<dbReference type="Proteomes" id="UP000296201">
    <property type="component" value="Chromosome"/>
</dbReference>
<evidence type="ECO:0000313" key="1">
    <source>
        <dbReference type="EMBL" id="QBZ83809.1"/>
    </source>
</evidence>
<dbReference type="EMBL" id="CP032096">
    <property type="protein sequence ID" value="QBZ83809.1"/>
    <property type="molecule type" value="Genomic_DNA"/>
</dbReference>
<evidence type="ECO:0000313" key="2">
    <source>
        <dbReference type="Proteomes" id="UP000296201"/>
    </source>
</evidence>
<keyword evidence="2" id="KW-1185">Reference proteome</keyword>
<name>A0A4P7P1G1_9GAMM</name>
<dbReference type="RefSeq" id="WP_135796403.1">
    <property type="nucleotide sequence ID" value="NZ_CP032096.1"/>
</dbReference>